<comment type="caution">
    <text evidence="3">The sequence shown here is derived from an EMBL/GenBank/DDBJ whole genome shotgun (WGS) entry which is preliminary data.</text>
</comment>
<name>A0AAD3DEI0_9STRA</name>
<evidence type="ECO:0000313" key="4">
    <source>
        <dbReference type="Proteomes" id="UP001054902"/>
    </source>
</evidence>
<feature type="region of interest" description="Disordered" evidence="2">
    <location>
        <begin position="1"/>
        <end position="51"/>
    </location>
</feature>
<evidence type="ECO:0000256" key="2">
    <source>
        <dbReference type="SAM" id="MobiDB-lite"/>
    </source>
</evidence>
<keyword evidence="1" id="KW-0175">Coiled coil</keyword>
<accession>A0AAD3DEI0</accession>
<evidence type="ECO:0000256" key="1">
    <source>
        <dbReference type="SAM" id="Coils"/>
    </source>
</evidence>
<dbReference type="AlphaFoldDB" id="A0AAD3DEI0"/>
<proteinExistence type="predicted"/>
<reference evidence="3 4" key="1">
    <citation type="journal article" date="2021" name="Sci. Rep.">
        <title>The genome of the diatom Chaetoceros tenuissimus carries an ancient integrated fragment of an extant virus.</title>
        <authorList>
            <person name="Hongo Y."/>
            <person name="Kimura K."/>
            <person name="Takaki Y."/>
            <person name="Yoshida Y."/>
            <person name="Baba S."/>
            <person name="Kobayashi G."/>
            <person name="Nagasaki K."/>
            <person name="Hano T."/>
            <person name="Tomaru Y."/>
        </authorList>
    </citation>
    <scope>NUCLEOTIDE SEQUENCE [LARGE SCALE GENOMIC DNA]</scope>
    <source>
        <strain evidence="3 4">NIES-3715</strain>
    </source>
</reference>
<keyword evidence="4" id="KW-1185">Reference proteome</keyword>
<dbReference type="Proteomes" id="UP001054902">
    <property type="component" value="Unassembled WGS sequence"/>
</dbReference>
<feature type="coiled-coil region" evidence="1">
    <location>
        <begin position="271"/>
        <end position="298"/>
    </location>
</feature>
<organism evidence="3 4">
    <name type="scientific">Chaetoceros tenuissimus</name>
    <dbReference type="NCBI Taxonomy" id="426638"/>
    <lineage>
        <taxon>Eukaryota</taxon>
        <taxon>Sar</taxon>
        <taxon>Stramenopiles</taxon>
        <taxon>Ochrophyta</taxon>
        <taxon>Bacillariophyta</taxon>
        <taxon>Coscinodiscophyceae</taxon>
        <taxon>Chaetocerotophycidae</taxon>
        <taxon>Chaetocerotales</taxon>
        <taxon>Chaetocerotaceae</taxon>
        <taxon>Chaetoceros</taxon>
    </lineage>
</organism>
<sequence length="396" mass="43797">MEKTDSILDFSPFGSSATKKRPASEIAASTTAAKVSPSFEDEQNKKRATTCSISKSSSSTSLFSDTIATMTEDESQAILKKTCLPKAPKKQSQYVRFKSLMLKQAKADKDKETQENITTVAKEAWNMVKDKSVANVSIADTSSDSKLDKYMRLKAQVVADEQKEASDYSTELEKFKSNYLDAAVSFLYWETKDASSSTLEQFEKEVKSIHSNVITAWSGNDVPSKYTEIYKTAQAKLDTLQKDSAISKIVSQLRNASEEVLYQHALEHYNLQQQLVELNTLKAKAAALETEKANEEAKQMVSAYSIKSDICRDLKKLMVYTGPQLKYSSKKISCRRKGVTPKMFAVAFGVAEGVKSFTFDGDEVGLKSLRYGYLSCGKVTVKLIGDAVSASTSYSL</sequence>
<dbReference type="EMBL" id="BLLK01000074">
    <property type="protein sequence ID" value="GFH61525.1"/>
    <property type="molecule type" value="Genomic_DNA"/>
</dbReference>
<evidence type="ECO:0000313" key="3">
    <source>
        <dbReference type="EMBL" id="GFH61525.1"/>
    </source>
</evidence>
<protein>
    <submittedName>
        <fullName evidence="3">Uncharacterized protein</fullName>
    </submittedName>
</protein>
<gene>
    <name evidence="3" type="ORF">CTEN210_18001</name>
</gene>